<protein>
    <submittedName>
        <fullName evidence="2">Uncharacterized protein</fullName>
    </submittedName>
</protein>
<dbReference type="Proteomes" id="UP000030701">
    <property type="component" value="Unassembled WGS sequence"/>
</dbReference>
<organism evidence="2">
    <name type="scientific">Fusarium oxysporum f. sp. vasinfectum 25433</name>
    <dbReference type="NCBI Taxonomy" id="1089449"/>
    <lineage>
        <taxon>Eukaryota</taxon>
        <taxon>Fungi</taxon>
        <taxon>Dikarya</taxon>
        <taxon>Ascomycota</taxon>
        <taxon>Pezizomycotina</taxon>
        <taxon>Sordariomycetes</taxon>
        <taxon>Hypocreomycetidae</taxon>
        <taxon>Hypocreales</taxon>
        <taxon>Nectriaceae</taxon>
        <taxon>Fusarium</taxon>
        <taxon>Fusarium oxysporum species complex</taxon>
    </lineage>
</organism>
<reference evidence="2" key="2">
    <citation type="submission" date="2012-05" db="EMBL/GenBank/DDBJ databases">
        <title>The Genome Annotation of Fusarium oxysporum Cotton.</title>
        <authorList>
            <consortium name="The Broad Institute Genomics Platform"/>
            <person name="Ma L.-J."/>
            <person name="Corby-Kistler H."/>
            <person name="Broz K."/>
            <person name="Gale L.R."/>
            <person name="Jonkers W."/>
            <person name="O'Donnell K."/>
            <person name="Ploetz R."/>
            <person name="Steinberg C."/>
            <person name="Schwartz D.C."/>
            <person name="VanEtten H."/>
            <person name="Zhou S."/>
            <person name="Young S.K."/>
            <person name="Zeng Q."/>
            <person name="Gargeya S."/>
            <person name="Fitzgerald M."/>
            <person name="Abouelleil A."/>
            <person name="Alvarado L."/>
            <person name="Chapman S.B."/>
            <person name="Gainer-Dewar J."/>
            <person name="Goldberg J."/>
            <person name="Griggs A."/>
            <person name="Gujja S."/>
            <person name="Hansen M."/>
            <person name="Howarth C."/>
            <person name="Imamovic A."/>
            <person name="Ireland A."/>
            <person name="Larimer J."/>
            <person name="McCowan C."/>
            <person name="Murphy C."/>
            <person name="Pearson M."/>
            <person name="Poon T.W."/>
            <person name="Priest M."/>
            <person name="Roberts A."/>
            <person name="Saif S."/>
            <person name="Shea T."/>
            <person name="Sykes S."/>
            <person name="Wortman J."/>
            <person name="Nusbaum C."/>
            <person name="Birren B."/>
        </authorList>
    </citation>
    <scope>NUCLEOTIDE SEQUENCE</scope>
    <source>
        <strain evidence="2">25433</strain>
    </source>
</reference>
<gene>
    <name evidence="2" type="ORF">FOTG_17349</name>
</gene>
<name>X0KL10_FUSOX</name>
<evidence type="ECO:0000313" key="2">
    <source>
        <dbReference type="EMBL" id="EXM14238.1"/>
    </source>
</evidence>
<feature type="region of interest" description="Disordered" evidence="1">
    <location>
        <begin position="1"/>
        <end position="26"/>
    </location>
</feature>
<proteinExistence type="predicted"/>
<reference evidence="2" key="1">
    <citation type="submission" date="2011-11" db="EMBL/GenBank/DDBJ databases">
        <title>The Genome Sequence of Fusarium oxysporum Cotton.</title>
        <authorList>
            <consortium name="The Broad Institute Genome Sequencing Platform"/>
            <person name="Ma L.-J."/>
            <person name="Gale L.R."/>
            <person name="Schwartz D.C."/>
            <person name="Zhou S."/>
            <person name="Corby-Kistler H."/>
            <person name="Young S.K."/>
            <person name="Zeng Q."/>
            <person name="Gargeya S."/>
            <person name="Fitzgerald M."/>
            <person name="Haas B."/>
            <person name="Abouelleil A."/>
            <person name="Alvarado L."/>
            <person name="Arachchi H.M."/>
            <person name="Berlin A."/>
            <person name="Brown A."/>
            <person name="Chapman S.B."/>
            <person name="Chen Z."/>
            <person name="Dunbar C."/>
            <person name="Freedman E."/>
            <person name="Gearin G."/>
            <person name="Goldberg J."/>
            <person name="Griggs A."/>
            <person name="Gujja S."/>
            <person name="Heiman D."/>
            <person name="Howarth C."/>
            <person name="Larson L."/>
            <person name="Lui A."/>
            <person name="MacDonald P.J.P."/>
            <person name="Montmayeur A."/>
            <person name="Murphy C."/>
            <person name="Neiman D."/>
            <person name="Pearson M."/>
            <person name="Priest M."/>
            <person name="Roberts A."/>
            <person name="Saif S."/>
            <person name="Shea T."/>
            <person name="Shenoy N."/>
            <person name="Sisk P."/>
            <person name="Stolte C."/>
            <person name="Sykes S."/>
            <person name="Wortman J."/>
            <person name="Nusbaum C."/>
            <person name="Birren B."/>
        </authorList>
    </citation>
    <scope>NUCLEOTIDE SEQUENCE [LARGE SCALE GENOMIC DNA]</scope>
    <source>
        <strain evidence="2">25433</strain>
    </source>
</reference>
<dbReference type="HOGENOM" id="CLU_3320085_0_0_1"/>
<dbReference type="AlphaFoldDB" id="X0KL10"/>
<accession>X0KL10</accession>
<feature type="compositionally biased region" description="Polar residues" evidence="1">
    <location>
        <begin position="14"/>
        <end position="24"/>
    </location>
</feature>
<dbReference type="EMBL" id="JH658074">
    <property type="protein sequence ID" value="EXM14238.1"/>
    <property type="molecule type" value="Genomic_DNA"/>
</dbReference>
<evidence type="ECO:0000256" key="1">
    <source>
        <dbReference type="SAM" id="MobiDB-lite"/>
    </source>
</evidence>
<sequence length="39" mass="4245">MDTLCGPGGAKATSDGNTRRNTVATDHDFGKFRSRWTDT</sequence>